<dbReference type="GO" id="GO:0016746">
    <property type="term" value="F:acyltransferase activity"/>
    <property type="evidence" value="ECO:0007669"/>
    <property type="project" value="UniProtKB-KW"/>
</dbReference>
<dbReference type="InterPro" id="IPR004960">
    <property type="entry name" value="LipA_acyltrans"/>
</dbReference>
<dbReference type="PANTHER" id="PTHR30606">
    <property type="entry name" value="LIPID A BIOSYNTHESIS LAUROYL ACYLTRANSFERASE"/>
    <property type="match status" value="1"/>
</dbReference>
<protein>
    <submittedName>
        <fullName evidence="7">Lysophospholipid acyltransferase family protein</fullName>
    </submittedName>
</protein>
<keyword evidence="5" id="KW-0472">Membrane</keyword>
<dbReference type="CDD" id="cd07984">
    <property type="entry name" value="LPLAT_LABLAT-like"/>
    <property type="match status" value="1"/>
</dbReference>
<dbReference type="Proteomes" id="UP000736328">
    <property type="component" value="Unassembled WGS sequence"/>
</dbReference>
<dbReference type="GO" id="GO:0005886">
    <property type="term" value="C:plasma membrane"/>
    <property type="evidence" value="ECO:0007669"/>
    <property type="project" value="UniProtKB-SubCell"/>
</dbReference>
<reference evidence="7" key="1">
    <citation type="submission" date="2020-07" db="EMBL/GenBank/DDBJ databases">
        <title>Huge and variable diversity of episymbiotic CPR bacteria and DPANN archaea in groundwater ecosystems.</title>
        <authorList>
            <person name="He C.Y."/>
            <person name="Keren R."/>
            <person name="Whittaker M."/>
            <person name="Farag I.F."/>
            <person name="Doudna J."/>
            <person name="Cate J.H.D."/>
            <person name="Banfield J.F."/>
        </authorList>
    </citation>
    <scope>NUCLEOTIDE SEQUENCE</scope>
    <source>
        <strain evidence="7">NC_groundwater_1520_Pr4_B-0.1um_53_5</strain>
    </source>
</reference>
<keyword evidence="6 7" id="KW-0012">Acyltransferase</keyword>
<sequence>MNKTIRRQLKYLLVRLLLKTFLVLPRSFCLWLARALAPAAWHLMPRERDKVLFNLRLIFPEQKDHKALGLEIYRNLALNAVDAIKISGLPLEELDRLVALHGLEHFDRVYQSGKGLVAVTGHIGCWELMPVWFSRHGYKISVIGKRMYDPRMDGIVLNMRSGQGIQAIDRDTGAKEALKALHSGHALGILIDQDTRVSSVNVEFFEHQAKTPTGAAALAARAGSAVIPMAIQRDKDGIHHLYIKPPLPQSELTDKEARLREDVQRQTTAIEELIKQDVSQWVWMHLRWIEKPQA</sequence>
<dbReference type="EMBL" id="JACQXR010000084">
    <property type="protein sequence ID" value="MBI4726844.1"/>
    <property type="molecule type" value="Genomic_DNA"/>
</dbReference>
<dbReference type="AlphaFoldDB" id="A0A933MJN5"/>
<evidence type="ECO:0000313" key="8">
    <source>
        <dbReference type="Proteomes" id="UP000736328"/>
    </source>
</evidence>
<dbReference type="Pfam" id="PF03279">
    <property type="entry name" value="Lip_A_acyltrans"/>
    <property type="match status" value="1"/>
</dbReference>
<evidence type="ECO:0000256" key="4">
    <source>
        <dbReference type="ARBA" id="ARBA00022679"/>
    </source>
</evidence>
<keyword evidence="2" id="KW-1003">Cell membrane</keyword>
<gene>
    <name evidence="7" type="ORF">HY768_06425</name>
</gene>
<organism evidence="7 8">
    <name type="scientific">candidate division TA06 bacterium</name>
    <dbReference type="NCBI Taxonomy" id="2250710"/>
    <lineage>
        <taxon>Bacteria</taxon>
        <taxon>Bacteria division TA06</taxon>
    </lineage>
</organism>
<evidence type="ECO:0000256" key="6">
    <source>
        <dbReference type="ARBA" id="ARBA00023315"/>
    </source>
</evidence>
<evidence type="ECO:0000256" key="2">
    <source>
        <dbReference type="ARBA" id="ARBA00022475"/>
    </source>
</evidence>
<evidence type="ECO:0000256" key="1">
    <source>
        <dbReference type="ARBA" id="ARBA00004533"/>
    </source>
</evidence>
<dbReference type="PIRSF" id="PIRSF026649">
    <property type="entry name" value="MsbB"/>
    <property type="match status" value="1"/>
</dbReference>
<accession>A0A933MJN5</accession>
<evidence type="ECO:0000256" key="5">
    <source>
        <dbReference type="ARBA" id="ARBA00023136"/>
    </source>
</evidence>
<dbReference type="GO" id="GO:0009247">
    <property type="term" value="P:glycolipid biosynthetic process"/>
    <property type="evidence" value="ECO:0007669"/>
    <property type="project" value="UniProtKB-ARBA"/>
</dbReference>
<evidence type="ECO:0000313" key="7">
    <source>
        <dbReference type="EMBL" id="MBI4726844.1"/>
    </source>
</evidence>
<comment type="subcellular location">
    <subcellularLocation>
        <location evidence="1">Cell inner membrane</location>
    </subcellularLocation>
</comment>
<proteinExistence type="predicted"/>
<name>A0A933MJN5_UNCT6</name>
<evidence type="ECO:0000256" key="3">
    <source>
        <dbReference type="ARBA" id="ARBA00022519"/>
    </source>
</evidence>
<comment type="caution">
    <text evidence="7">The sequence shown here is derived from an EMBL/GenBank/DDBJ whole genome shotgun (WGS) entry which is preliminary data.</text>
</comment>
<keyword evidence="4" id="KW-0808">Transferase</keyword>
<dbReference type="PANTHER" id="PTHR30606:SF10">
    <property type="entry name" value="PHOSPHATIDYLINOSITOL MANNOSIDE ACYLTRANSFERASE"/>
    <property type="match status" value="1"/>
</dbReference>
<keyword evidence="3" id="KW-0997">Cell inner membrane</keyword>